<sequence>MVEKEIPEVVLNPDNGLCHINFIKSQDQLINHLIVYEALIESNGLEFQLDFSLEDFVDQWQPWAISYSISGCKLVLDVEWTEGQGGVLMLWDLSQNRISQLTSSSFPICSFYDQPTNAIVSFHYIQQWGVRANHYLTVTPVTGIIDANALLAIDLPCDFINDGIVSINSTITILCTRGFTNNEYGSIGIFFDQQSELFYAHDMGNLYTFTRENILNVLPY</sequence>
<organism evidence="1 2">
    <name type="scientific">Thiorhodococcus mannitoliphagus</name>
    <dbReference type="NCBI Taxonomy" id="329406"/>
    <lineage>
        <taxon>Bacteria</taxon>
        <taxon>Pseudomonadati</taxon>
        <taxon>Pseudomonadota</taxon>
        <taxon>Gammaproteobacteria</taxon>
        <taxon>Chromatiales</taxon>
        <taxon>Chromatiaceae</taxon>
        <taxon>Thiorhodococcus</taxon>
    </lineage>
</organism>
<evidence type="ECO:0000313" key="2">
    <source>
        <dbReference type="Proteomes" id="UP000471640"/>
    </source>
</evidence>
<dbReference type="AlphaFoldDB" id="A0A6P1E0Q5"/>
<gene>
    <name evidence="1" type="ORF">G3480_24930</name>
</gene>
<name>A0A6P1E0Q5_9GAMM</name>
<dbReference type="EMBL" id="JAAIJR010000216">
    <property type="protein sequence ID" value="NEX23489.1"/>
    <property type="molecule type" value="Genomic_DNA"/>
</dbReference>
<accession>A0A6P1E0Q5</accession>
<protein>
    <submittedName>
        <fullName evidence="1">Uncharacterized protein</fullName>
    </submittedName>
</protein>
<comment type="caution">
    <text evidence="1">The sequence shown here is derived from an EMBL/GenBank/DDBJ whole genome shotgun (WGS) entry which is preliminary data.</text>
</comment>
<evidence type="ECO:0000313" key="1">
    <source>
        <dbReference type="EMBL" id="NEX23489.1"/>
    </source>
</evidence>
<proteinExistence type="predicted"/>
<dbReference type="Proteomes" id="UP000471640">
    <property type="component" value="Unassembled WGS sequence"/>
</dbReference>
<reference evidence="1 2" key="2">
    <citation type="submission" date="2020-02" db="EMBL/GenBank/DDBJ databases">
        <title>Genome sequences of Thiorhodococcus mannitoliphagus and Thiorhodococcus minor, purple sulfur photosynthetic bacteria in the gammaproteobacterial family, Chromatiaceae.</title>
        <authorList>
            <person name="Aviles F.A."/>
            <person name="Meyer T.E."/>
            <person name="Kyndt J.A."/>
        </authorList>
    </citation>
    <scope>NUCLEOTIDE SEQUENCE [LARGE SCALE GENOMIC DNA]</scope>
    <source>
        <strain evidence="1 2">DSM 18266</strain>
    </source>
</reference>
<dbReference type="RefSeq" id="WP_164656919.1">
    <property type="nucleotide sequence ID" value="NZ_JAAIJR010000216.1"/>
</dbReference>
<reference evidence="2" key="1">
    <citation type="journal article" date="2020" name="Microbiol. Resour. Announc.">
        <title>Draft Genome Sequences of Thiorhodococcus mannitoliphagus and Thiorhodococcus minor, Purple Sulfur Photosynthetic Bacteria in the Gammaproteobacterial Family Chromatiaceae.</title>
        <authorList>
            <person name="Aviles F.A."/>
            <person name="Meyer T.E."/>
            <person name="Kyndt J.A."/>
        </authorList>
    </citation>
    <scope>NUCLEOTIDE SEQUENCE [LARGE SCALE GENOMIC DNA]</scope>
    <source>
        <strain evidence="2">DSM 18266</strain>
    </source>
</reference>
<keyword evidence="2" id="KW-1185">Reference proteome</keyword>